<dbReference type="Proteomes" id="UP000008370">
    <property type="component" value="Unassembled WGS sequence"/>
</dbReference>
<dbReference type="InterPro" id="IPR013860">
    <property type="entry name" value="AreA_GATA"/>
</dbReference>
<feature type="compositionally biased region" description="Acidic residues" evidence="1">
    <location>
        <begin position="334"/>
        <end position="343"/>
    </location>
</feature>
<feature type="compositionally biased region" description="Polar residues" evidence="1">
    <location>
        <begin position="726"/>
        <end position="738"/>
    </location>
</feature>
<dbReference type="HOGENOM" id="CLU_007439_0_0_1"/>
<feature type="compositionally biased region" description="Basic and acidic residues" evidence="1">
    <location>
        <begin position="943"/>
        <end position="955"/>
    </location>
</feature>
<feature type="region of interest" description="Disordered" evidence="1">
    <location>
        <begin position="285"/>
        <end position="390"/>
    </location>
</feature>
<accession>K5UHM2</accession>
<dbReference type="STRING" id="650164.K5UHM2"/>
<feature type="compositionally biased region" description="Basic and acidic residues" evidence="1">
    <location>
        <begin position="611"/>
        <end position="631"/>
    </location>
</feature>
<feature type="compositionally biased region" description="Low complexity" evidence="1">
    <location>
        <begin position="236"/>
        <end position="250"/>
    </location>
</feature>
<evidence type="ECO:0000313" key="4">
    <source>
        <dbReference type="Proteomes" id="UP000008370"/>
    </source>
</evidence>
<feature type="compositionally biased region" description="Low complexity" evidence="1">
    <location>
        <begin position="351"/>
        <end position="360"/>
    </location>
</feature>
<dbReference type="KEGG" id="pco:PHACADRAFT_214539"/>
<feature type="compositionally biased region" description="Low complexity" evidence="1">
    <location>
        <begin position="812"/>
        <end position="833"/>
    </location>
</feature>
<evidence type="ECO:0000256" key="1">
    <source>
        <dbReference type="SAM" id="MobiDB-lite"/>
    </source>
</evidence>
<feature type="compositionally biased region" description="Polar residues" evidence="1">
    <location>
        <begin position="251"/>
        <end position="261"/>
    </location>
</feature>
<dbReference type="PANTHER" id="PTHR28051:SF1">
    <property type="entry name" value="PROTEIN MTL1-RELATED"/>
    <property type="match status" value="1"/>
</dbReference>
<evidence type="ECO:0000259" key="2">
    <source>
        <dbReference type="Pfam" id="PF08550"/>
    </source>
</evidence>
<feature type="compositionally biased region" description="Low complexity" evidence="1">
    <location>
        <begin position="158"/>
        <end position="172"/>
    </location>
</feature>
<feature type="region of interest" description="Disordered" evidence="1">
    <location>
        <begin position="114"/>
        <end position="272"/>
    </location>
</feature>
<dbReference type="GO" id="GO:0007039">
    <property type="term" value="P:protein catabolic process in the vacuole"/>
    <property type="evidence" value="ECO:0007669"/>
    <property type="project" value="TreeGrafter"/>
</dbReference>
<feature type="domain" description="Nitrogen regulatory protein areA GATA-like" evidence="2">
    <location>
        <begin position="53"/>
        <end position="80"/>
    </location>
</feature>
<dbReference type="RefSeq" id="XP_007402433.1">
    <property type="nucleotide sequence ID" value="XM_007402371.1"/>
</dbReference>
<dbReference type="InterPro" id="IPR052292">
    <property type="entry name" value="Glucose_repression_reg"/>
</dbReference>
<dbReference type="Pfam" id="PF08550">
    <property type="entry name" value="GATA_AreA"/>
    <property type="match status" value="1"/>
</dbReference>
<protein>
    <recommendedName>
        <fullName evidence="2">Nitrogen regulatory protein areA GATA-like domain-containing protein</fullName>
    </recommendedName>
</protein>
<feature type="compositionally biased region" description="Basic and acidic residues" evidence="1">
    <location>
        <begin position="752"/>
        <end position="779"/>
    </location>
</feature>
<evidence type="ECO:0000313" key="3">
    <source>
        <dbReference type="EMBL" id="EKM49016.1"/>
    </source>
</evidence>
<dbReference type="InParanoid" id="K5UHM2"/>
<feature type="compositionally biased region" description="Polar residues" evidence="1">
    <location>
        <begin position="879"/>
        <end position="942"/>
    </location>
</feature>
<name>K5UHM2_PHACS</name>
<dbReference type="GO" id="GO:0042149">
    <property type="term" value="P:cellular response to glucose starvation"/>
    <property type="evidence" value="ECO:0007669"/>
    <property type="project" value="TreeGrafter"/>
</dbReference>
<feature type="compositionally biased region" description="Polar residues" evidence="1">
    <location>
        <begin position="365"/>
        <end position="375"/>
    </location>
</feature>
<feature type="compositionally biased region" description="Basic and acidic residues" evidence="1">
    <location>
        <begin position="285"/>
        <end position="296"/>
    </location>
</feature>
<dbReference type="GO" id="GO:0005773">
    <property type="term" value="C:vacuole"/>
    <property type="evidence" value="ECO:0007669"/>
    <property type="project" value="GOC"/>
</dbReference>
<sequence length="981" mass="106506">MMPVPATLNSYLPVLLNSVTNHPLPDDSSYSIQAEGQVDYLSHEWREEDVWRSWRSMTRQKNAIANGMRLENASWRTWWKQRNKLKTISPETLNWLKDSDVTWLYGPLHIGSDWSKPPHQEPPPSPNAHRQNSLDCVGQSRAATPSGKKPILKRRSISQLLSLPQSPFFSQDGGEDTDEEDGHHGSDDEETSRPPLLHTKSDTHISWRSRPFRKNSPPRIIAPDHSPTDSYFPNASGTNSSDTSNTTGSSQDLSVASTSGAEGSGHGKKKHISFNTFVEQYIAIEKPDKRKGEHFYTDPVYDDGYDEESERGEEEESDDSTPFFMEEASALMSDSEDEDEDDVLEMRSSRSRSSSSSSRSIPSAMRTTSPPSAGSSHRPPLVRQSSTDRDRMTIAPIAPAMLKSTGVGNQTVAIGEDRLMPQKEVELVYVPPSNSIYSHPGTPNMAAEDVFHHRESYFSVGTDRSPIQSRSADSSPITVSFSLPHSSRQSSQSNLQQFFVHQQPVYESPMHADDIREEDAYDYFGGSDFGEEYIIRRSQGSGMRHNSSDMRTDDPGGQGQTRYTQSGVTSTSAGRINDRWSSPISASPRIVVNEVAGAEEEREELTTSSDSPRETTRELLIPRKSDTRIEDDIPLAVSYIDQGSAVPVPVPKIATQSTSNASPERGFLSPSEASVPTRGRSPGCSPVSGSTTTGSYSYSSDSRSESRGRSSTRNSSYSDRERSSSKGTHSPIGSISPTGSAVGVGVGYAAGRGRDSKTSARMYRRDEERGRDRTGRKIGDSLSPPSIISSPSRSISDDFPPYSPLLEKSDISASTGSVSGSSVSGSSTASVATEATIAPPKAGGQESEPQGHRGKFNSYKPSHIPIPSPIPEEEETRSRQPTPANSPVRAFSSSAHTSSPTPGSPLTATPSPKSRPSAPVTSPSEAQATPSSPTLPVSQSRIRSPERDKRGDGQEHGTLVGRAAEIVSSARGLLGAIWNAV</sequence>
<reference evidence="3 4" key="1">
    <citation type="journal article" date="2012" name="BMC Genomics">
        <title>Comparative genomics of the white-rot fungi, Phanerochaete carnosa and P. chrysosporium, to elucidate the genetic basis of the distinct wood types they colonize.</title>
        <authorList>
            <person name="Suzuki H."/>
            <person name="MacDonald J."/>
            <person name="Syed K."/>
            <person name="Salamov A."/>
            <person name="Hori C."/>
            <person name="Aerts A."/>
            <person name="Henrissat B."/>
            <person name="Wiebenga A."/>
            <person name="vanKuyk P.A."/>
            <person name="Barry K."/>
            <person name="Lindquist E."/>
            <person name="LaButti K."/>
            <person name="Lapidus A."/>
            <person name="Lucas S."/>
            <person name="Coutinho P."/>
            <person name="Gong Y."/>
            <person name="Samejima M."/>
            <person name="Mahadevan R."/>
            <person name="Abou-Zaid M."/>
            <person name="de Vries R.P."/>
            <person name="Igarashi K."/>
            <person name="Yadav J.S."/>
            <person name="Grigoriev I.V."/>
            <person name="Master E.R."/>
        </authorList>
    </citation>
    <scope>NUCLEOTIDE SEQUENCE [LARGE SCALE GENOMIC DNA]</scope>
    <source>
        <strain evidence="3 4">HHB-10118-sp</strain>
    </source>
</reference>
<keyword evidence="4" id="KW-1185">Reference proteome</keyword>
<feature type="compositionally biased region" description="Acidic residues" evidence="1">
    <location>
        <begin position="300"/>
        <end position="319"/>
    </location>
</feature>
<dbReference type="PANTHER" id="PTHR28051">
    <property type="entry name" value="PROTEIN MTL1-RELATED"/>
    <property type="match status" value="1"/>
</dbReference>
<feature type="compositionally biased region" description="Low complexity" evidence="1">
    <location>
        <begin position="780"/>
        <end position="800"/>
    </location>
</feature>
<gene>
    <name evidence="3" type="ORF">PHACADRAFT_214539</name>
</gene>
<feature type="compositionally biased region" description="Polar residues" evidence="1">
    <location>
        <begin position="560"/>
        <end position="585"/>
    </location>
</feature>
<dbReference type="AlphaFoldDB" id="K5UHM2"/>
<feature type="compositionally biased region" description="Low complexity" evidence="1">
    <location>
        <begin position="688"/>
        <end position="701"/>
    </location>
</feature>
<dbReference type="EMBL" id="JH930591">
    <property type="protein sequence ID" value="EKM49016.1"/>
    <property type="molecule type" value="Genomic_DNA"/>
</dbReference>
<proteinExistence type="predicted"/>
<dbReference type="OrthoDB" id="5563539at2759"/>
<feature type="region of interest" description="Disordered" evidence="1">
    <location>
        <begin position="539"/>
        <end position="960"/>
    </location>
</feature>
<organism evidence="3 4">
    <name type="scientific">Phanerochaete carnosa (strain HHB-10118-sp)</name>
    <name type="common">White-rot fungus</name>
    <name type="synonym">Peniophora carnosa</name>
    <dbReference type="NCBI Taxonomy" id="650164"/>
    <lineage>
        <taxon>Eukaryota</taxon>
        <taxon>Fungi</taxon>
        <taxon>Dikarya</taxon>
        <taxon>Basidiomycota</taxon>
        <taxon>Agaricomycotina</taxon>
        <taxon>Agaricomycetes</taxon>
        <taxon>Polyporales</taxon>
        <taxon>Phanerochaetaceae</taxon>
        <taxon>Phanerochaete</taxon>
    </lineage>
</organism>
<dbReference type="GeneID" id="18913531"/>